<name>X1Q3W6_9ZZZZ</name>
<dbReference type="AlphaFoldDB" id="X1Q3W6"/>
<feature type="compositionally biased region" description="Basic residues" evidence="1">
    <location>
        <begin position="57"/>
        <end position="74"/>
    </location>
</feature>
<evidence type="ECO:0000256" key="1">
    <source>
        <dbReference type="SAM" id="MobiDB-lite"/>
    </source>
</evidence>
<reference evidence="2" key="1">
    <citation type="journal article" date="2014" name="Front. Microbiol.">
        <title>High frequency of phylogenetically diverse reductive dehalogenase-homologous genes in deep subseafloor sedimentary metagenomes.</title>
        <authorList>
            <person name="Kawai M."/>
            <person name="Futagami T."/>
            <person name="Toyoda A."/>
            <person name="Takaki Y."/>
            <person name="Nishi S."/>
            <person name="Hori S."/>
            <person name="Arai W."/>
            <person name="Tsubouchi T."/>
            <person name="Morono Y."/>
            <person name="Uchiyama I."/>
            <person name="Ito T."/>
            <person name="Fujiyama A."/>
            <person name="Inagaki F."/>
            <person name="Takami H."/>
        </authorList>
    </citation>
    <scope>NUCLEOTIDE SEQUENCE</scope>
    <source>
        <strain evidence="2">Expedition CK06-06</strain>
    </source>
</reference>
<accession>X1Q3W6</accession>
<evidence type="ECO:0000313" key="2">
    <source>
        <dbReference type="EMBL" id="GAI49441.1"/>
    </source>
</evidence>
<protein>
    <submittedName>
        <fullName evidence="2">Uncharacterized protein</fullName>
    </submittedName>
</protein>
<dbReference type="EMBL" id="BARV01033358">
    <property type="protein sequence ID" value="GAI49441.1"/>
    <property type="molecule type" value="Genomic_DNA"/>
</dbReference>
<proteinExistence type="predicted"/>
<feature type="region of interest" description="Disordered" evidence="1">
    <location>
        <begin position="43"/>
        <end position="79"/>
    </location>
</feature>
<comment type="caution">
    <text evidence="2">The sequence shown here is derived from an EMBL/GenBank/DDBJ whole genome shotgun (WGS) entry which is preliminary data.</text>
</comment>
<gene>
    <name evidence="2" type="ORF">S06H3_52441</name>
</gene>
<sequence>LVPGKVVPAGRLLVVDDSSVYGYGRKYDYYKWTTPMEYHLFSADKEPQRLKPPAPRKPAKTRAARRQQQKRRANAPKTKPVYHWSNDTPLYVRAMVLADKTLFIAGPPDIIDEEEIFKNPEARNVAKKLREQTDALEGQKGALLHVVSTSAGTKLAEYRLETVPVWDGMAAANGRLYLAMKNGRVLCLEGK</sequence>
<feature type="non-terminal residue" evidence="2">
    <location>
        <position position="1"/>
    </location>
</feature>
<organism evidence="2">
    <name type="scientific">marine sediment metagenome</name>
    <dbReference type="NCBI Taxonomy" id="412755"/>
    <lineage>
        <taxon>unclassified sequences</taxon>
        <taxon>metagenomes</taxon>
        <taxon>ecological metagenomes</taxon>
    </lineage>
</organism>